<evidence type="ECO:0000256" key="3">
    <source>
        <dbReference type="ARBA" id="ARBA00004496"/>
    </source>
</evidence>
<dbReference type="GO" id="GO:0005737">
    <property type="term" value="C:cytoplasm"/>
    <property type="evidence" value="ECO:0007669"/>
    <property type="project" value="UniProtKB-SubCell"/>
</dbReference>
<feature type="compositionally biased region" description="Basic and acidic residues" evidence="8">
    <location>
        <begin position="264"/>
        <end position="273"/>
    </location>
</feature>
<reference evidence="10 11" key="1">
    <citation type="submission" date="2019-02" db="EMBL/GenBank/DDBJ databases">
        <title>Genome sequencing of the rare red list fungi Phellinidium pouzarii.</title>
        <authorList>
            <person name="Buettner E."/>
            <person name="Kellner H."/>
        </authorList>
    </citation>
    <scope>NUCLEOTIDE SEQUENCE [LARGE SCALE GENOMIC DNA]</scope>
    <source>
        <strain evidence="10 11">DSM 108285</strain>
    </source>
</reference>
<name>A0A4S4LKD6_9AGAM</name>
<feature type="compositionally biased region" description="Low complexity" evidence="8">
    <location>
        <begin position="612"/>
        <end position="640"/>
    </location>
</feature>
<dbReference type="InterPro" id="IPR029055">
    <property type="entry name" value="Ntn_hydrolases_N"/>
</dbReference>
<dbReference type="SUPFAM" id="SSF56235">
    <property type="entry name" value="N-terminal nucleophile aminohydrolases (Ntn hydrolases)"/>
    <property type="match status" value="1"/>
</dbReference>
<dbReference type="PROSITE" id="PS51475">
    <property type="entry name" value="PROTEASOME_ALPHA_2"/>
    <property type="match status" value="1"/>
</dbReference>
<gene>
    <name evidence="10" type="ORF">EW145_g24</name>
</gene>
<organism evidence="10 11">
    <name type="scientific">Phellinidium pouzarii</name>
    <dbReference type="NCBI Taxonomy" id="167371"/>
    <lineage>
        <taxon>Eukaryota</taxon>
        <taxon>Fungi</taxon>
        <taxon>Dikarya</taxon>
        <taxon>Basidiomycota</taxon>
        <taxon>Agaricomycotina</taxon>
        <taxon>Agaricomycetes</taxon>
        <taxon>Hymenochaetales</taxon>
        <taxon>Hymenochaetaceae</taxon>
        <taxon>Phellinidium</taxon>
    </lineage>
</organism>
<dbReference type="PANTHER" id="PTHR11599">
    <property type="entry name" value="PROTEASOME SUBUNIT ALPHA/BETA"/>
    <property type="match status" value="1"/>
</dbReference>
<dbReference type="InterPro" id="IPR050115">
    <property type="entry name" value="Proteasome_alpha"/>
</dbReference>
<evidence type="ECO:0000256" key="6">
    <source>
        <dbReference type="ARBA" id="ARBA00023242"/>
    </source>
</evidence>
<evidence type="ECO:0000313" key="11">
    <source>
        <dbReference type="Proteomes" id="UP000308199"/>
    </source>
</evidence>
<comment type="caution">
    <text evidence="10">The sequence shown here is derived from an EMBL/GenBank/DDBJ whole genome shotgun (WGS) entry which is preliminary data.</text>
</comment>
<dbReference type="Pfam" id="PF10584">
    <property type="entry name" value="Proteasome_A_N"/>
    <property type="match status" value="1"/>
</dbReference>
<dbReference type="GO" id="GO:0005634">
    <property type="term" value="C:nucleus"/>
    <property type="evidence" value="ECO:0007669"/>
    <property type="project" value="UniProtKB-SubCell"/>
</dbReference>
<dbReference type="InterPro" id="IPR023332">
    <property type="entry name" value="Proteasome_alpha-type"/>
</dbReference>
<evidence type="ECO:0000256" key="2">
    <source>
        <dbReference type="ARBA" id="ARBA00004123"/>
    </source>
</evidence>
<sequence>MASADGGAYSYSLTVFSPSGKLVQIEHALAAVSQGTTSLGIKASNGIVIATEKKSSSLLIDSSVLDKVSVVCPNIGIVYSGMGPDFRVLVNKARKSAQAYWKIYGEYPPTRVLTQEIATVMQEATQSGGVRPFGVSLLVAGWDSHRGPTLYQVDPAGSFWAWKASAIGKNMVNAKTFLEKRYNDDISLEDAIHTALLTLKEGFEGQMTEKTIEIGVVTVPTAEEQEAGRVSVESGRPKPTFRKLSEEEVRDYLALETDFSQSKLPEHARETRGKKQCRNKGSRGGSLIVWEIAEDERRRAATRSWRIIQEEDLGRQGSDGETNGVPAREQILYSTDQVTPSEHVHEAFISSRYTNTDRSSAESAAGTLRQSKVRANDSENAVPSTYRASSISLQLAVSPACQSIMCARGSVPSLCVLESGRGRLPIPDADRPVSSPSLSHAGVLRSKFPSPFANSFFSCLLNLRWIFCPRFCAVFVSIYVVLSGRSFLRDTGILLGLSPQPTKRRLICCFMISARAQARESPASVPAASGTAHARLYSWPDDSDNCARSQCGFKNQQSRCDTCERKNLQCTFPPRQQGFSRAGSADNSPYPTLPQLQTRQGNAPFGQHTTMSGTSSNSSSSSADSPVLTQSSSGYVSSGSIPPQQGNTYAAYPTATAAGVSGGYPVPPAPYEPAQIAYGFGDAHRQATGSSLQHNTHQASTYAPAPQRGASVHYESAQAHSQVLQPNYVSDSAQWASHLHPQQQQQQCMPPAAGQTYQSPAIYLGTRQTSAPNIHAANVGQSHVRPAQTYQTQSSTSLGGVYTPVHANMHQAPPGAQQQNFSIRYPVASGEAYDQSHTPPVPGSAHAGSMYGQQNKHQ</sequence>
<accession>A0A4S4LKD6</accession>
<evidence type="ECO:0000256" key="5">
    <source>
        <dbReference type="ARBA" id="ARBA00022942"/>
    </source>
</evidence>
<feature type="region of interest" description="Disordered" evidence="8">
    <location>
        <begin position="263"/>
        <end position="282"/>
    </location>
</feature>
<dbReference type="SMART" id="SM00948">
    <property type="entry name" value="Proteasome_A_N"/>
    <property type="match status" value="1"/>
</dbReference>
<dbReference type="EMBL" id="SGPK01000001">
    <property type="protein sequence ID" value="THH12315.1"/>
    <property type="molecule type" value="Genomic_DNA"/>
</dbReference>
<evidence type="ECO:0000256" key="7">
    <source>
        <dbReference type="PROSITE-ProRule" id="PRU00808"/>
    </source>
</evidence>
<evidence type="ECO:0000259" key="9">
    <source>
        <dbReference type="PROSITE" id="PS00388"/>
    </source>
</evidence>
<evidence type="ECO:0000256" key="4">
    <source>
        <dbReference type="ARBA" id="ARBA00022490"/>
    </source>
</evidence>
<protein>
    <recommendedName>
        <fullName evidence="9">Proteasome alpha-type subunits domain-containing protein</fullName>
    </recommendedName>
</protein>
<feature type="region of interest" description="Disordered" evidence="8">
    <location>
        <begin position="359"/>
        <end position="380"/>
    </location>
</feature>
<dbReference type="GO" id="GO:0019773">
    <property type="term" value="C:proteasome core complex, alpha-subunit complex"/>
    <property type="evidence" value="ECO:0007669"/>
    <property type="project" value="UniProtKB-UniRule"/>
</dbReference>
<keyword evidence="6" id="KW-0539">Nucleus</keyword>
<dbReference type="AlphaFoldDB" id="A0A4S4LKD6"/>
<dbReference type="CDD" id="cd03750">
    <property type="entry name" value="proteasome_alpha_type_2"/>
    <property type="match status" value="1"/>
</dbReference>
<evidence type="ECO:0000256" key="1">
    <source>
        <dbReference type="ARBA" id="ARBA00002000"/>
    </source>
</evidence>
<keyword evidence="4" id="KW-0963">Cytoplasm</keyword>
<feature type="domain" description="Proteasome alpha-type subunits" evidence="9">
    <location>
        <begin position="9"/>
        <end position="31"/>
    </location>
</feature>
<feature type="region of interest" description="Disordered" evidence="8">
    <location>
        <begin position="574"/>
        <end position="641"/>
    </location>
</feature>
<dbReference type="GO" id="GO:0006511">
    <property type="term" value="P:ubiquitin-dependent protein catabolic process"/>
    <property type="evidence" value="ECO:0007669"/>
    <property type="project" value="InterPro"/>
</dbReference>
<dbReference type="Gene3D" id="3.60.20.10">
    <property type="entry name" value="Glutamine Phosphoribosylpyrophosphate, subunit 1, domain 1"/>
    <property type="match status" value="1"/>
</dbReference>
<dbReference type="NCBIfam" id="NF003075">
    <property type="entry name" value="PRK03996.1"/>
    <property type="match status" value="1"/>
</dbReference>
<comment type="similarity">
    <text evidence="7">Belongs to the peptidase T1A family.</text>
</comment>
<keyword evidence="11" id="KW-1185">Reference proteome</keyword>
<dbReference type="InterPro" id="IPR000426">
    <property type="entry name" value="Proteasome_asu_N"/>
</dbReference>
<proteinExistence type="inferred from homology"/>
<keyword evidence="5 7" id="KW-0647">Proteasome</keyword>
<dbReference type="InterPro" id="IPR001353">
    <property type="entry name" value="Proteasome_sua/b"/>
</dbReference>
<dbReference type="Proteomes" id="UP000308199">
    <property type="component" value="Unassembled WGS sequence"/>
</dbReference>
<dbReference type="FunFam" id="3.60.20.10:FF:000028">
    <property type="entry name" value="Proteasome subunit alpha type"/>
    <property type="match status" value="1"/>
</dbReference>
<comment type="subcellular location">
    <subcellularLocation>
        <location evidence="3">Cytoplasm</location>
    </subcellularLocation>
    <subcellularLocation>
        <location evidence="2">Nucleus</location>
    </subcellularLocation>
</comment>
<dbReference type="OrthoDB" id="431557at2759"/>
<evidence type="ECO:0000256" key="8">
    <source>
        <dbReference type="SAM" id="MobiDB-lite"/>
    </source>
</evidence>
<feature type="compositionally biased region" description="Polar residues" evidence="8">
    <location>
        <begin position="687"/>
        <end position="701"/>
    </location>
</feature>
<comment type="function">
    <text evidence="1">The proteasome is a multicatalytic proteinase complex which is characterized by its ability to cleave peptides with Arg, Phe, Tyr, Leu, and Glu adjacent to the leaving group at neutral or slightly basic pH. The proteasome has an ATP-dependent proteolytic activity.</text>
</comment>
<dbReference type="Pfam" id="PF00227">
    <property type="entry name" value="Proteasome"/>
    <property type="match status" value="1"/>
</dbReference>
<feature type="region of interest" description="Disordered" evidence="8">
    <location>
        <begin position="826"/>
        <end position="858"/>
    </location>
</feature>
<feature type="compositionally biased region" description="Polar residues" evidence="8">
    <location>
        <begin position="585"/>
        <end position="611"/>
    </location>
</feature>
<dbReference type="PROSITE" id="PS00388">
    <property type="entry name" value="PROTEASOME_ALPHA_1"/>
    <property type="match status" value="1"/>
</dbReference>
<evidence type="ECO:0000313" key="10">
    <source>
        <dbReference type="EMBL" id="THH12315.1"/>
    </source>
</evidence>
<feature type="region of interest" description="Disordered" evidence="8">
    <location>
        <begin position="686"/>
        <end position="708"/>
    </location>
</feature>